<comment type="caution">
    <text evidence="2">The sequence shown here is derived from an EMBL/GenBank/DDBJ whole genome shotgun (WGS) entry which is preliminary data.</text>
</comment>
<organism evidence="2 3">
    <name type="scientific">Rotaria sordida</name>
    <dbReference type="NCBI Taxonomy" id="392033"/>
    <lineage>
        <taxon>Eukaryota</taxon>
        <taxon>Metazoa</taxon>
        <taxon>Spiralia</taxon>
        <taxon>Gnathifera</taxon>
        <taxon>Rotifera</taxon>
        <taxon>Eurotatoria</taxon>
        <taxon>Bdelloidea</taxon>
        <taxon>Philodinida</taxon>
        <taxon>Philodinidae</taxon>
        <taxon>Rotaria</taxon>
    </lineage>
</organism>
<dbReference type="Gene3D" id="3.40.1000.30">
    <property type="match status" value="1"/>
</dbReference>
<name>A0A818HPN4_9BILA</name>
<gene>
    <name evidence="2" type="ORF">OTI717_LOCUS2181</name>
</gene>
<evidence type="ECO:0000313" key="3">
    <source>
        <dbReference type="Proteomes" id="UP000663823"/>
    </source>
</evidence>
<evidence type="ECO:0000259" key="1">
    <source>
        <dbReference type="Pfam" id="PF11566"/>
    </source>
</evidence>
<dbReference type="EMBL" id="CAJOAX010000102">
    <property type="protein sequence ID" value="CAF3509574.1"/>
    <property type="molecule type" value="Genomic_DNA"/>
</dbReference>
<dbReference type="AlphaFoldDB" id="A0A818HPN4"/>
<dbReference type="Pfam" id="PF11566">
    <property type="entry name" value="PI31_Prot_N"/>
    <property type="match status" value="1"/>
</dbReference>
<feature type="domain" description="PI31 proteasome regulator N-terminal" evidence="1">
    <location>
        <begin position="17"/>
        <end position="58"/>
    </location>
</feature>
<sequence>MTKNYRYLDILLHAHRNKIEHPKEKLILLVHWTFLSRNFNIVKNNEDNQIMDEIKSETNLTNVNNNPHALLIPKDENNQLHLQMPLNNYVNENDGSLKNVTIFVITIGNKIYYLTELKKEMDEYKEKELQQRQKQILINK</sequence>
<accession>A0A818HPN4</accession>
<reference evidence="2" key="1">
    <citation type="submission" date="2021-02" db="EMBL/GenBank/DDBJ databases">
        <authorList>
            <person name="Nowell W R."/>
        </authorList>
    </citation>
    <scope>NUCLEOTIDE SEQUENCE</scope>
</reference>
<dbReference type="InterPro" id="IPR021625">
    <property type="entry name" value="PI31_Prot_N"/>
</dbReference>
<evidence type="ECO:0000313" key="2">
    <source>
        <dbReference type="EMBL" id="CAF3509574.1"/>
    </source>
</evidence>
<protein>
    <recommendedName>
        <fullName evidence="1">PI31 proteasome regulator N-terminal domain-containing protein</fullName>
    </recommendedName>
</protein>
<proteinExistence type="predicted"/>
<dbReference type="Proteomes" id="UP000663823">
    <property type="component" value="Unassembled WGS sequence"/>
</dbReference>